<organism evidence="6">
    <name type="scientific">hydrocarbon metagenome</name>
    <dbReference type="NCBI Taxonomy" id="938273"/>
    <lineage>
        <taxon>unclassified sequences</taxon>
        <taxon>metagenomes</taxon>
        <taxon>ecological metagenomes</taxon>
    </lineage>
</organism>
<keyword evidence="1 6" id="KW-0808">Transferase</keyword>
<dbReference type="NCBIfam" id="TIGR00097">
    <property type="entry name" value="HMP-P_kinase"/>
    <property type="match status" value="1"/>
</dbReference>
<evidence type="ECO:0000256" key="1">
    <source>
        <dbReference type="ARBA" id="ARBA00022679"/>
    </source>
</evidence>
<dbReference type="AlphaFoldDB" id="A0A0W8FS17"/>
<evidence type="ECO:0000313" key="6">
    <source>
        <dbReference type="EMBL" id="KUG23561.1"/>
    </source>
</evidence>
<dbReference type="GO" id="GO:0005524">
    <property type="term" value="F:ATP binding"/>
    <property type="evidence" value="ECO:0007669"/>
    <property type="project" value="UniProtKB-KW"/>
</dbReference>
<reference evidence="6" key="1">
    <citation type="journal article" date="2015" name="Proc. Natl. Acad. Sci. U.S.A.">
        <title>Networks of energetic and metabolic interactions define dynamics in microbial communities.</title>
        <authorList>
            <person name="Embree M."/>
            <person name="Liu J.K."/>
            <person name="Al-Bassam M.M."/>
            <person name="Zengler K."/>
        </authorList>
    </citation>
    <scope>NUCLEOTIDE SEQUENCE</scope>
</reference>
<sequence length="272" mass="28708">MDPVKVLCIGGSDSSGGAGVQADLKAVSACGCYGMSVITAVSAQNTQGVQYIHPVPQKFILAQLDSVLSDIGADAVKTGMLLTAGAVESVVKKVKEYRLEKLIVDPVMIAKGGRSLMQVRARNVLIKKLLPQTYVLTPNIPEAEILAQFSIKTVVAMEKAAIVIHKLGARNVLIKGGHLPGIKKSGALDILFDGDRCYKFSAPWIDSGDTHGTGCTYASVLASALALGENIVDAVWQAKDMVTTAIKNGLTLGKEHGSVNIFGETFLTKSRV</sequence>
<protein>
    <submittedName>
        <fullName evidence="6">Phosphomethylpyrimidine kinase</fullName>
        <ecNumber evidence="6">2.7.4.7</ecNumber>
    </submittedName>
</protein>
<dbReference type="InterPro" id="IPR013749">
    <property type="entry name" value="PM/HMP-P_kinase-1"/>
</dbReference>
<dbReference type="SUPFAM" id="SSF53613">
    <property type="entry name" value="Ribokinase-like"/>
    <property type="match status" value="1"/>
</dbReference>
<gene>
    <name evidence="6" type="ORF">ASZ90_006667</name>
</gene>
<dbReference type="InterPro" id="IPR029056">
    <property type="entry name" value="Ribokinase-like"/>
</dbReference>
<dbReference type="Gene3D" id="3.40.1190.20">
    <property type="match status" value="1"/>
</dbReference>
<dbReference type="CDD" id="cd01169">
    <property type="entry name" value="HMPP_kinase"/>
    <property type="match status" value="1"/>
</dbReference>
<name>A0A0W8FS17_9ZZZZ</name>
<comment type="caution">
    <text evidence="6">The sequence shown here is derived from an EMBL/GenBank/DDBJ whole genome shotgun (WGS) entry which is preliminary data.</text>
</comment>
<dbReference type="GO" id="GO:0005829">
    <property type="term" value="C:cytosol"/>
    <property type="evidence" value="ECO:0007669"/>
    <property type="project" value="TreeGrafter"/>
</dbReference>
<evidence type="ECO:0000256" key="3">
    <source>
        <dbReference type="ARBA" id="ARBA00022777"/>
    </source>
</evidence>
<dbReference type="PANTHER" id="PTHR20858:SF17">
    <property type="entry name" value="HYDROXYMETHYLPYRIMIDINE_PHOSPHOMETHYLPYRIMIDINE KINASE THI20-RELATED"/>
    <property type="match status" value="1"/>
</dbReference>
<dbReference type="GO" id="GO:0008972">
    <property type="term" value="F:phosphomethylpyrimidine kinase activity"/>
    <property type="evidence" value="ECO:0007669"/>
    <property type="project" value="UniProtKB-EC"/>
</dbReference>
<accession>A0A0W8FS17</accession>
<dbReference type="GO" id="GO:0008902">
    <property type="term" value="F:hydroxymethylpyrimidine kinase activity"/>
    <property type="evidence" value="ECO:0007669"/>
    <property type="project" value="TreeGrafter"/>
</dbReference>
<dbReference type="Pfam" id="PF08543">
    <property type="entry name" value="Phos_pyr_kin"/>
    <property type="match status" value="1"/>
</dbReference>
<keyword evidence="3 6" id="KW-0418">Kinase</keyword>
<dbReference type="EC" id="2.7.4.7" evidence="6"/>
<feature type="domain" description="Pyridoxamine kinase/Phosphomethylpyrimidine kinase" evidence="5">
    <location>
        <begin position="13"/>
        <end position="260"/>
    </location>
</feature>
<keyword evidence="2" id="KW-0547">Nucleotide-binding</keyword>
<keyword evidence="4" id="KW-0067">ATP-binding</keyword>
<dbReference type="GO" id="GO:0009228">
    <property type="term" value="P:thiamine biosynthetic process"/>
    <property type="evidence" value="ECO:0007669"/>
    <property type="project" value="InterPro"/>
</dbReference>
<evidence type="ECO:0000256" key="4">
    <source>
        <dbReference type="ARBA" id="ARBA00022840"/>
    </source>
</evidence>
<proteinExistence type="predicted"/>
<dbReference type="EMBL" id="LNQE01000899">
    <property type="protein sequence ID" value="KUG23561.1"/>
    <property type="molecule type" value="Genomic_DNA"/>
</dbReference>
<evidence type="ECO:0000259" key="5">
    <source>
        <dbReference type="Pfam" id="PF08543"/>
    </source>
</evidence>
<dbReference type="FunFam" id="3.40.1190.20:FF:000003">
    <property type="entry name" value="Phosphomethylpyrimidine kinase ThiD"/>
    <property type="match status" value="1"/>
</dbReference>
<evidence type="ECO:0000256" key="2">
    <source>
        <dbReference type="ARBA" id="ARBA00022741"/>
    </source>
</evidence>
<dbReference type="PANTHER" id="PTHR20858">
    <property type="entry name" value="PHOSPHOMETHYLPYRIMIDINE KINASE"/>
    <property type="match status" value="1"/>
</dbReference>
<dbReference type="InterPro" id="IPR004399">
    <property type="entry name" value="HMP/HMP-P_kinase_dom"/>
</dbReference>